<evidence type="ECO:0000313" key="2">
    <source>
        <dbReference type="Proteomes" id="UP000825123"/>
    </source>
</evidence>
<reference evidence="1 2" key="1">
    <citation type="submission" date="2021-04" db="EMBL/GenBank/DDBJ databases">
        <title>Complete genome sequence of Stygiolobus sp. KN-1.</title>
        <authorList>
            <person name="Nakamura K."/>
            <person name="Sakai H."/>
            <person name="Kurosawa N."/>
        </authorList>
    </citation>
    <scope>NUCLEOTIDE SEQUENCE [LARGE SCALE GENOMIC DNA]</scope>
    <source>
        <strain evidence="1 2">KN-1</strain>
    </source>
</reference>
<evidence type="ECO:0000313" key="1">
    <source>
        <dbReference type="EMBL" id="BCU71260.1"/>
    </source>
</evidence>
<proteinExistence type="predicted"/>
<dbReference type="KEGG" id="csty:KN1_25570"/>
<accession>A0A8D5U7N7</accession>
<dbReference type="EMBL" id="AP024597">
    <property type="protein sequence ID" value="BCU71260.1"/>
    <property type="molecule type" value="Genomic_DNA"/>
</dbReference>
<name>A0A8D5U7N7_9CREN</name>
<keyword evidence="2" id="KW-1185">Reference proteome</keyword>
<gene>
    <name evidence="1" type="ORF">KN1_25570</name>
</gene>
<dbReference type="AlphaFoldDB" id="A0A8D5U7N7"/>
<organism evidence="1 2">
    <name type="scientific">Stygiolobus caldivivus</name>
    <dbReference type="NCBI Taxonomy" id="2824673"/>
    <lineage>
        <taxon>Archaea</taxon>
        <taxon>Thermoproteota</taxon>
        <taxon>Thermoprotei</taxon>
        <taxon>Sulfolobales</taxon>
        <taxon>Sulfolobaceae</taxon>
        <taxon>Stygiolobus</taxon>
    </lineage>
</organism>
<dbReference type="Proteomes" id="UP000825123">
    <property type="component" value="Chromosome"/>
</dbReference>
<protein>
    <submittedName>
        <fullName evidence="1">Uncharacterized protein</fullName>
    </submittedName>
</protein>
<sequence length="213" mass="24616">MEPFQCKQGQIICPYCGACAGMPDPINSPPTILIENKFNDPFIPLEYFLQKPIDQVIQLLKQRRPIKCVCGRKYYLIQIPKDRVEDYITTLDFTDNVITEAKRYKILTSERKFKSIIKNNITGVTIPVNFKPDDEEIPDEIKNNKLKLAKIKSISIIKKPKGVFTHIIFKNPEDKKIYFLTCIRVLNPNFTEERICFKLTPVVVSKKEGGKYG</sequence>